<comment type="caution">
    <text evidence="1">The sequence shown here is derived from an EMBL/GenBank/DDBJ whole genome shotgun (WGS) entry which is preliminary data.</text>
</comment>
<dbReference type="Proteomes" id="UP001633002">
    <property type="component" value="Unassembled WGS sequence"/>
</dbReference>
<keyword evidence="2" id="KW-1185">Reference proteome</keyword>
<sequence length="177" mass="19724">MKKHLNKRFVSWKDYKEVLYYREATPYGSSYYLMTLVLDASDGSDPEGKPAPKQQKPDTPDLKVRFTKKVGASTSGPATPLSTSIRSLDDLAAAMGQDVKRVVEKHCSALLSRLGTEGLDLQSHIHAVMRASTTLSGIWQITRLPLRALHWLNRASKDYKTTADDFGVGKEEHVLGY</sequence>
<proteinExistence type="predicted"/>
<name>A0ABD3HFK7_9MARC</name>
<accession>A0ABD3HFK7</accession>
<dbReference type="AlphaFoldDB" id="A0ABD3HFK7"/>
<evidence type="ECO:0000313" key="2">
    <source>
        <dbReference type="Proteomes" id="UP001633002"/>
    </source>
</evidence>
<organism evidence="1 2">
    <name type="scientific">Riccia sorocarpa</name>
    <dbReference type="NCBI Taxonomy" id="122646"/>
    <lineage>
        <taxon>Eukaryota</taxon>
        <taxon>Viridiplantae</taxon>
        <taxon>Streptophyta</taxon>
        <taxon>Embryophyta</taxon>
        <taxon>Marchantiophyta</taxon>
        <taxon>Marchantiopsida</taxon>
        <taxon>Marchantiidae</taxon>
        <taxon>Marchantiales</taxon>
        <taxon>Ricciaceae</taxon>
        <taxon>Riccia</taxon>
    </lineage>
</organism>
<dbReference type="EMBL" id="JBJQOH010000004">
    <property type="protein sequence ID" value="KAL3689247.1"/>
    <property type="molecule type" value="Genomic_DNA"/>
</dbReference>
<evidence type="ECO:0000313" key="1">
    <source>
        <dbReference type="EMBL" id="KAL3689247.1"/>
    </source>
</evidence>
<protein>
    <submittedName>
        <fullName evidence="1">Uncharacterized protein</fullName>
    </submittedName>
</protein>
<reference evidence="1 2" key="1">
    <citation type="submission" date="2024-09" db="EMBL/GenBank/DDBJ databases">
        <title>Chromosome-scale assembly of Riccia sorocarpa.</title>
        <authorList>
            <person name="Paukszto L."/>
        </authorList>
    </citation>
    <scope>NUCLEOTIDE SEQUENCE [LARGE SCALE GENOMIC DNA]</scope>
    <source>
        <strain evidence="1">LP-2024</strain>
        <tissue evidence="1">Aerial parts of the thallus</tissue>
    </source>
</reference>
<gene>
    <name evidence="1" type="ORF">R1sor_015556</name>
</gene>